<dbReference type="AlphaFoldDB" id="A0A8T1RTH4"/>
<dbReference type="Proteomes" id="UP000811609">
    <property type="component" value="Chromosome 1"/>
</dbReference>
<dbReference type="EMBL" id="CM031809">
    <property type="protein sequence ID" value="KAG6669533.1"/>
    <property type="molecule type" value="Genomic_DNA"/>
</dbReference>
<accession>A0A8T1RTH4</accession>
<reference evidence="1" key="1">
    <citation type="submission" date="2020-12" db="EMBL/GenBank/DDBJ databases">
        <title>WGS assembly of Carya illinoinensis cv. Pawnee.</title>
        <authorList>
            <person name="Platts A."/>
            <person name="Shu S."/>
            <person name="Wright S."/>
            <person name="Barry K."/>
            <person name="Edger P."/>
            <person name="Pires J.C."/>
            <person name="Schmutz J."/>
        </authorList>
    </citation>
    <scope>NUCLEOTIDE SEQUENCE</scope>
    <source>
        <tissue evidence="1">Leaf</tissue>
    </source>
</reference>
<protein>
    <submittedName>
        <fullName evidence="1">Uncharacterized protein</fullName>
    </submittedName>
</protein>
<evidence type="ECO:0000313" key="2">
    <source>
        <dbReference type="Proteomes" id="UP000811609"/>
    </source>
</evidence>
<keyword evidence="2" id="KW-1185">Reference proteome</keyword>
<name>A0A8T1RTH4_CARIL</name>
<sequence length="105" mass="12145">MKFPREGIDIMTFLNDIMLDLGFLGREETDLPFFHLVHTVGHASRKKPSIQQLHWLKGEHVLCIVLPVLKLIDQHMNICLCETTDAVLILRAPPQIWNIYSIKTK</sequence>
<comment type="caution">
    <text evidence="1">The sequence shown here is derived from an EMBL/GenBank/DDBJ whole genome shotgun (WGS) entry which is preliminary data.</text>
</comment>
<gene>
    <name evidence="1" type="ORF">CIPAW_01G250500</name>
</gene>
<organism evidence="1 2">
    <name type="scientific">Carya illinoinensis</name>
    <name type="common">Pecan</name>
    <dbReference type="NCBI Taxonomy" id="32201"/>
    <lineage>
        <taxon>Eukaryota</taxon>
        <taxon>Viridiplantae</taxon>
        <taxon>Streptophyta</taxon>
        <taxon>Embryophyta</taxon>
        <taxon>Tracheophyta</taxon>
        <taxon>Spermatophyta</taxon>
        <taxon>Magnoliopsida</taxon>
        <taxon>eudicotyledons</taxon>
        <taxon>Gunneridae</taxon>
        <taxon>Pentapetalae</taxon>
        <taxon>rosids</taxon>
        <taxon>fabids</taxon>
        <taxon>Fagales</taxon>
        <taxon>Juglandaceae</taxon>
        <taxon>Carya</taxon>
    </lineage>
</organism>
<proteinExistence type="predicted"/>
<evidence type="ECO:0000313" key="1">
    <source>
        <dbReference type="EMBL" id="KAG6669533.1"/>
    </source>
</evidence>